<dbReference type="Proteomes" id="UP000184452">
    <property type="component" value="Unassembled WGS sequence"/>
</dbReference>
<proteinExistence type="inferred from homology"/>
<organism evidence="5 6">
    <name type="scientific">Nocardiopsis flavescens</name>
    <dbReference type="NCBI Taxonomy" id="758803"/>
    <lineage>
        <taxon>Bacteria</taxon>
        <taxon>Bacillati</taxon>
        <taxon>Actinomycetota</taxon>
        <taxon>Actinomycetes</taxon>
        <taxon>Streptosporangiales</taxon>
        <taxon>Nocardiopsidaceae</taxon>
        <taxon>Nocardiopsis</taxon>
    </lineage>
</organism>
<dbReference type="GO" id="GO:0016646">
    <property type="term" value="F:oxidoreductase activity, acting on the CH-NH group of donors, NAD or NADP as acceptor"/>
    <property type="evidence" value="ECO:0007669"/>
    <property type="project" value="UniProtKB-ARBA"/>
</dbReference>
<evidence type="ECO:0000256" key="1">
    <source>
        <dbReference type="ARBA" id="ARBA00001917"/>
    </source>
</evidence>
<dbReference type="EMBL" id="FQZK01000001">
    <property type="protein sequence ID" value="SHI40401.1"/>
    <property type="molecule type" value="Genomic_DNA"/>
</dbReference>
<evidence type="ECO:0000313" key="6">
    <source>
        <dbReference type="Proteomes" id="UP000184452"/>
    </source>
</evidence>
<reference evidence="5 6" key="1">
    <citation type="submission" date="2016-11" db="EMBL/GenBank/DDBJ databases">
        <authorList>
            <person name="Jaros S."/>
            <person name="Januszkiewicz K."/>
            <person name="Wedrychowicz H."/>
        </authorList>
    </citation>
    <scope>NUCLEOTIDE SEQUENCE [LARGE SCALE GENOMIC DNA]</scope>
    <source>
        <strain evidence="5 6">CGMCC 4.5723</strain>
    </source>
</reference>
<keyword evidence="6" id="KW-1185">Reference proteome</keyword>
<dbReference type="SUPFAM" id="SSF50475">
    <property type="entry name" value="FMN-binding split barrel"/>
    <property type="match status" value="1"/>
</dbReference>
<dbReference type="InterPro" id="IPR002563">
    <property type="entry name" value="Flavin_Rdtase-like_dom"/>
</dbReference>
<dbReference type="AlphaFoldDB" id="A0A1M6AVG8"/>
<gene>
    <name evidence="5" type="ORF">SAMN05421803_101126</name>
</gene>
<dbReference type="InterPro" id="IPR012349">
    <property type="entry name" value="Split_barrel_FMN-bd"/>
</dbReference>
<evidence type="ECO:0000259" key="4">
    <source>
        <dbReference type="Pfam" id="PF01613"/>
    </source>
</evidence>
<dbReference type="InterPro" id="IPR052174">
    <property type="entry name" value="Flavoredoxin"/>
</dbReference>
<feature type="domain" description="Flavin reductase like" evidence="4">
    <location>
        <begin position="26"/>
        <end position="199"/>
    </location>
</feature>
<comment type="cofactor">
    <cofactor evidence="1">
        <name>FMN</name>
        <dbReference type="ChEBI" id="CHEBI:58210"/>
    </cofactor>
</comment>
<keyword evidence="2" id="KW-0285">Flavoprotein</keyword>
<evidence type="ECO:0000256" key="3">
    <source>
        <dbReference type="ARBA" id="ARBA00038054"/>
    </source>
</evidence>
<comment type="similarity">
    <text evidence="3">Belongs to the flavoredoxin family.</text>
</comment>
<evidence type="ECO:0000256" key="2">
    <source>
        <dbReference type="ARBA" id="ARBA00022630"/>
    </source>
</evidence>
<dbReference type="OrthoDB" id="9794638at2"/>
<dbReference type="GO" id="GO:0010181">
    <property type="term" value="F:FMN binding"/>
    <property type="evidence" value="ECO:0007669"/>
    <property type="project" value="InterPro"/>
</dbReference>
<dbReference type="RefSeq" id="WP_073373824.1">
    <property type="nucleotide sequence ID" value="NZ_FQZK01000001.1"/>
</dbReference>
<name>A0A1M6AVG8_9ACTN</name>
<protein>
    <submittedName>
        <fullName evidence="5">NADH-FMN oxidoreductase RutF, flavin reductase (DIM6/NTAB) family</fullName>
    </submittedName>
</protein>
<dbReference type="PANTHER" id="PTHR43567">
    <property type="entry name" value="FLAVOREDOXIN-RELATED-RELATED"/>
    <property type="match status" value="1"/>
</dbReference>
<dbReference type="Pfam" id="PF01613">
    <property type="entry name" value="Flavin_Reduct"/>
    <property type="match status" value="1"/>
</dbReference>
<dbReference type="Gene3D" id="2.30.110.10">
    <property type="entry name" value="Electron Transport, Fmn-binding Protein, Chain A"/>
    <property type="match status" value="1"/>
</dbReference>
<dbReference type="PANTHER" id="PTHR43567:SF1">
    <property type="entry name" value="FLAVOREDOXIN"/>
    <property type="match status" value="1"/>
</dbReference>
<accession>A0A1M6AVG8</accession>
<dbReference type="STRING" id="758803.SAMN05421803_101126"/>
<sequence>MSSDRHVRPSAGAGGHVRIEPRILYFGTPVALLSTLNGDGTPNLAPVSSVWALGMTVVLGLGATGQTALNLRERPELVVNLPSEDLWERVERLAPLTGRSPVPGGKPPGCRFEADKFGAAGLTELGSDLVGPPRVGECPLQLEARVRGVRADGSGAHVVVEAEVVRVHAAQDVVVPGTDHVDPGRWRPLVYSFRHYFGLGGELGWSHRSETPAGR</sequence>
<evidence type="ECO:0000313" key="5">
    <source>
        <dbReference type="EMBL" id="SHI40401.1"/>
    </source>
</evidence>